<proteinExistence type="predicted"/>
<gene>
    <name evidence="2" type="ORF">LEP1GSC188_4138</name>
</gene>
<evidence type="ECO:0000256" key="1">
    <source>
        <dbReference type="SAM" id="Phobius"/>
    </source>
</evidence>
<dbReference type="Proteomes" id="UP000011770">
    <property type="component" value="Unassembled WGS sequence"/>
</dbReference>
<keyword evidence="1" id="KW-0472">Membrane</keyword>
<evidence type="ECO:0000313" key="3">
    <source>
        <dbReference type="Proteomes" id="UP000011770"/>
    </source>
</evidence>
<accession>M3ESF4</accession>
<name>M3ESF4_9LEPT</name>
<dbReference type="AlphaFoldDB" id="M3ESF4"/>
<reference evidence="2 3" key="1">
    <citation type="submission" date="2013-01" db="EMBL/GenBank/DDBJ databases">
        <authorList>
            <person name="Harkins D.M."/>
            <person name="Durkin A.S."/>
            <person name="Brinkac L.M."/>
            <person name="Haft D.H."/>
            <person name="Selengut J.D."/>
            <person name="Sanka R."/>
            <person name="DePew J."/>
            <person name="Purushe J."/>
            <person name="Tulsiani S.M."/>
            <person name="Graham G.C."/>
            <person name="Burns M.-A."/>
            <person name="Dohnt M.F."/>
            <person name="Smythe L.D."/>
            <person name="McKay D.B."/>
            <person name="Craig S.B."/>
            <person name="Vinetz J.M."/>
            <person name="Sutton G.G."/>
            <person name="Nierman W.C."/>
            <person name="Fouts D.E."/>
        </authorList>
    </citation>
    <scope>NUCLEOTIDE SEQUENCE [LARGE SCALE GENOMIC DNA]</scope>
    <source>
        <strain evidence="2 3">LT2116</strain>
    </source>
</reference>
<keyword evidence="1" id="KW-1133">Transmembrane helix</keyword>
<protein>
    <submittedName>
        <fullName evidence="2">Uncharacterized protein</fullName>
    </submittedName>
</protein>
<evidence type="ECO:0000313" key="2">
    <source>
        <dbReference type="EMBL" id="EMF83983.1"/>
    </source>
</evidence>
<comment type="caution">
    <text evidence="2">The sequence shown here is derived from an EMBL/GenBank/DDBJ whole genome shotgun (WGS) entry which is preliminary data.</text>
</comment>
<keyword evidence="1" id="KW-0812">Transmembrane</keyword>
<organism evidence="2 3">
    <name type="scientific">Leptospira weilii serovar Topaz str. LT2116</name>
    <dbReference type="NCBI Taxonomy" id="1088540"/>
    <lineage>
        <taxon>Bacteria</taxon>
        <taxon>Pseudomonadati</taxon>
        <taxon>Spirochaetota</taxon>
        <taxon>Spirochaetia</taxon>
        <taxon>Leptospirales</taxon>
        <taxon>Leptospiraceae</taxon>
        <taxon>Leptospira</taxon>
    </lineage>
</organism>
<feature type="transmembrane region" description="Helical" evidence="1">
    <location>
        <begin position="32"/>
        <end position="53"/>
    </location>
</feature>
<dbReference type="EMBL" id="AHOR02000010">
    <property type="protein sequence ID" value="EMF83983.1"/>
    <property type="molecule type" value="Genomic_DNA"/>
</dbReference>
<sequence length="55" mass="6381">MILFCNGGLRIRADFLRNESQMSKILYLSPSFFVFLLGIVLRIHIVTFCFEIISP</sequence>